<dbReference type="PANTHER" id="PTHR34075:SF5">
    <property type="entry name" value="BLR3430 PROTEIN"/>
    <property type="match status" value="1"/>
</dbReference>
<dbReference type="Gene3D" id="6.10.30.10">
    <property type="match status" value="1"/>
</dbReference>
<dbReference type="Pfam" id="PF12172">
    <property type="entry name" value="zf-ChsH2"/>
    <property type="match status" value="1"/>
</dbReference>
<reference evidence="3 4" key="1">
    <citation type="submission" date="2019-06" db="EMBL/GenBank/DDBJ databases">
        <title>New taxonomy in bacterial strain CC-CFT640, isolated from vineyard.</title>
        <authorList>
            <person name="Lin S.-Y."/>
            <person name="Tsai C.-F."/>
            <person name="Young C.-C."/>
        </authorList>
    </citation>
    <scope>NUCLEOTIDE SEQUENCE [LARGE SCALE GENOMIC DNA]</scope>
    <source>
        <strain evidence="3 4">CC-CFT640</strain>
    </source>
</reference>
<accession>A0A5C8PI51</accession>
<organism evidence="3 4">
    <name type="scientific">Vineibacter terrae</name>
    <dbReference type="NCBI Taxonomy" id="2586908"/>
    <lineage>
        <taxon>Bacteria</taxon>
        <taxon>Pseudomonadati</taxon>
        <taxon>Pseudomonadota</taxon>
        <taxon>Alphaproteobacteria</taxon>
        <taxon>Hyphomicrobiales</taxon>
        <taxon>Vineibacter</taxon>
    </lineage>
</organism>
<dbReference type="RefSeq" id="WP_147849008.1">
    <property type="nucleotide sequence ID" value="NZ_VDUZ01000025.1"/>
</dbReference>
<evidence type="ECO:0000259" key="2">
    <source>
        <dbReference type="Pfam" id="PF12172"/>
    </source>
</evidence>
<evidence type="ECO:0008006" key="5">
    <source>
        <dbReference type="Google" id="ProtNLM"/>
    </source>
</evidence>
<feature type="domain" description="ChsH2 rubredoxin-like zinc ribbon" evidence="2">
    <location>
        <begin position="16"/>
        <end position="49"/>
    </location>
</feature>
<dbReference type="InterPro" id="IPR052513">
    <property type="entry name" value="Thioester_dehydratase-like"/>
</dbReference>
<sequence length="137" mass="14766">MSDAPSTIAPEFAGFFAALQERALAFPCCDTCARFHWYPMKACPHCRSSVISWRRIAGTGSLYSWTTVRHAFDPAWRDRLPYIVALVEFPDAPGVRLIANVAADPESLAIGMAVTPCFDDGVAIGKSGVTFVPAGNA</sequence>
<dbReference type="SUPFAM" id="SSF50249">
    <property type="entry name" value="Nucleic acid-binding proteins"/>
    <property type="match status" value="1"/>
</dbReference>
<dbReference type="InterPro" id="IPR012340">
    <property type="entry name" value="NA-bd_OB-fold"/>
</dbReference>
<dbReference type="Pfam" id="PF01796">
    <property type="entry name" value="OB_ChsH2_C"/>
    <property type="match status" value="1"/>
</dbReference>
<evidence type="ECO:0000313" key="3">
    <source>
        <dbReference type="EMBL" id="TXL73488.1"/>
    </source>
</evidence>
<dbReference type="InterPro" id="IPR022002">
    <property type="entry name" value="ChsH2_Znr"/>
</dbReference>
<evidence type="ECO:0000313" key="4">
    <source>
        <dbReference type="Proteomes" id="UP000321638"/>
    </source>
</evidence>
<gene>
    <name evidence="3" type="ORF">FHP25_21405</name>
</gene>
<dbReference type="OrthoDB" id="3182121at2"/>
<dbReference type="Proteomes" id="UP000321638">
    <property type="component" value="Unassembled WGS sequence"/>
</dbReference>
<keyword evidence="4" id="KW-1185">Reference proteome</keyword>
<dbReference type="PANTHER" id="PTHR34075">
    <property type="entry name" value="BLR3430 PROTEIN"/>
    <property type="match status" value="1"/>
</dbReference>
<comment type="caution">
    <text evidence="3">The sequence shown here is derived from an EMBL/GenBank/DDBJ whole genome shotgun (WGS) entry which is preliminary data.</text>
</comment>
<feature type="domain" description="ChsH2 C-terminal OB-fold" evidence="1">
    <location>
        <begin position="53"/>
        <end position="118"/>
    </location>
</feature>
<protein>
    <recommendedName>
        <fullName evidence="5">DNA-binding protein</fullName>
    </recommendedName>
</protein>
<dbReference type="InterPro" id="IPR002878">
    <property type="entry name" value="ChsH2_C"/>
</dbReference>
<dbReference type="EMBL" id="VDUZ01000025">
    <property type="protein sequence ID" value="TXL73488.1"/>
    <property type="molecule type" value="Genomic_DNA"/>
</dbReference>
<proteinExistence type="predicted"/>
<dbReference type="AlphaFoldDB" id="A0A5C8PI51"/>
<name>A0A5C8PI51_9HYPH</name>
<evidence type="ECO:0000259" key="1">
    <source>
        <dbReference type="Pfam" id="PF01796"/>
    </source>
</evidence>